<gene>
    <name evidence="1" type="ORF">SDC9_201149</name>
</gene>
<sequence length="80" mass="8458">MVFVRAVLHAQLVQVEQVAAAAHRILDGDDLAVLAVRAKQARGQIVVGKINIHLVRFCAAPVEQRAGPERIGAVGQAGRG</sequence>
<reference evidence="1" key="1">
    <citation type="submission" date="2019-08" db="EMBL/GenBank/DDBJ databases">
        <authorList>
            <person name="Kucharzyk K."/>
            <person name="Murdoch R.W."/>
            <person name="Higgins S."/>
            <person name="Loffler F."/>
        </authorList>
    </citation>
    <scope>NUCLEOTIDE SEQUENCE</scope>
</reference>
<dbReference type="EMBL" id="VSSQ01120634">
    <property type="protein sequence ID" value="MPN53485.1"/>
    <property type="molecule type" value="Genomic_DNA"/>
</dbReference>
<organism evidence="1">
    <name type="scientific">bioreactor metagenome</name>
    <dbReference type="NCBI Taxonomy" id="1076179"/>
    <lineage>
        <taxon>unclassified sequences</taxon>
        <taxon>metagenomes</taxon>
        <taxon>ecological metagenomes</taxon>
    </lineage>
</organism>
<name>A0A645IQ48_9ZZZZ</name>
<comment type="caution">
    <text evidence="1">The sequence shown here is derived from an EMBL/GenBank/DDBJ whole genome shotgun (WGS) entry which is preliminary data.</text>
</comment>
<accession>A0A645IQ48</accession>
<protein>
    <submittedName>
        <fullName evidence="1">Uncharacterized protein</fullName>
    </submittedName>
</protein>
<proteinExistence type="predicted"/>
<evidence type="ECO:0000313" key="1">
    <source>
        <dbReference type="EMBL" id="MPN53485.1"/>
    </source>
</evidence>
<dbReference type="AlphaFoldDB" id="A0A645IQ48"/>